<dbReference type="GO" id="GO:0006412">
    <property type="term" value="P:translation"/>
    <property type="evidence" value="ECO:0007669"/>
    <property type="project" value="UniProtKB-UniRule"/>
</dbReference>
<dbReference type="PANTHER" id="PTHR11831">
    <property type="entry name" value="30S 40S RIBOSOMAL PROTEIN"/>
    <property type="match status" value="1"/>
</dbReference>
<dbReference type="InterPro" id="IPR022801">
    <property type="entry name" value="Ribosomal_uS4"/>
</dbReference>
<dbReference type="NCBIfam" id="TIGR01017">
    <property type="entry name" value="rpsD_bact"/>
    <property type="match status" value="1"/>
</dbReference>
<dbReference type="Gene3D" id="3.10.290.10">
    <property type="entry name" value="RNA-binding S4 domain"/>
    <property type="match status" value="1"/>
</dbReference>
<dbReference type="PROSITE" id="PS00632">
    <property type="entry name" value="RIBOSOMAL_S4"/>
    <property type="match status" value="1"/>
</dbReference>
<feature type="domain" description="Small ribosomal subunit protein uS4 N-terminal" evidence="10">
    <location>
        <begin position="3"/>
        <end position="88"/>
    </location>
</feature>
<feature type="domain" description="RNA-binding S4" evidence="9">
    <location>
        <begin position="89"/>
        <end position="151"/>
    </location>
</feature>
<evidence type="ECO:0000313" key="12">
    <source>
        <dbReference type="EMBL" id="QTQ15028.1"/>
    </source>
</evidence>
<comment type="similarity">
    <text evidence="1 7 8">Belongs to the universal ribosomal protein uS4 family.</text>
</comment>
<dbReference type="Proteomes" id="UP000671908">
    <property type="component" value="Chromosome"/>
</dbReference>
<reference evidence="11" key="1">
    <citation type="submission" date="2020-05" db="EMBL/GenBank/DDBJ databases">
        <authorList>
            <person name="Zeng H."/>
            <person name="Chan Y.K."/>
            <person name="Watt R.M."/>
        </authorList>
    </citation>
    <scope>NUCLEOTIDE SEQUENCE</scope>
    <source>
        <strain evidence="12">ATCC 700770</strain>
        <strain evidence="11">ATCC 700773</strain>
    </source>
</reference>
<keyword evidence="2 7" id="KW-0699">rRNA-binding</keyword>
<evidence type="ECO:0000313" key="13">
    <source>
        <dbReference type="Proteomes" id="UP000671908"/>
    </source>
</evidence>
<dbReference type="CDD" id="cd00165">
    <property type="entry name" value="S4"/>
    <property type="match status" value="1"/>
</dbReference>
<dbReference type="EMBL" id="CP054257">
    <property type="protein sequence ID" value="QTQ10776.1"/>
    <property type="molecule type" value="Genomic_DNA"/>
</dbReference>
<evidence type="ECO:0000259" key="10">
    <source>
        <dbReference type="SMART" id="SM01390"/>
    </source>
</evidence>
<dbReference type="Pfam" id="PF01479">
    <property type="entry name" value="S4"/>
    <property type="match status" value="1"/>
</dbReference>
<dbReference type="SMART" id="SM01390">
    <property type="entry name" value="Ribosomal_S4"/>
    <property type="match status" value="1"/>
</dbReference>
<evidence type="ECO:0000256" key="5">
    <source>
        <dbReference type="ARBA" id="ARBA00023274"/>
    </source>
</evidence>
<evidence type="ECO:0000256" key="7">
    <source>
        <dbReference type="HAMAP-Rule" id="MF_01306"/>
    </source>
</evidence>
<gene>
    <name evidence="7 11" type="primary">rpsD</name>
    <name evidence="11" type="ORF">HRI96_00320</name>
    <name evidence="12" type="ORF">HRQ91_11470</name>
</gene>
<comment type="function">
    <text evidence="7">With S5 and S12 plays an important role in translational accuracy.</text>
</comment>
<dbReference type="InterPro" id="IPR005709">
    <property type="entry name" value="Ribosomal_uS4_bac-type"/>
</dbReference>
<evidence type="ECO:0000313" key="14">
    <source>
        <dbReference type="Proteomes" id="UP000671995"/>
    </source>
</evidence>
<comment type="function">
    <text evidence="7">One of the primary rRNA binding proteins, it binds directly to 16S rRNA where it nucleates assembly of the body of the 30S subunit.</text>
</comment>
<dbReference type="InterPro" id="IPR002942">
    <property type="entry name" value="S4_RNA-bd"/>
</dbReference>
<evidence type="ECO:0000259" key="9">
    <source>
        <dbReference type="SMART" id="SM00363"/>
    </source>
</evidence>
<dbReference type="Pfam" id="PF00163">
    <property type="entry name" value="Ribosomal_S4"/>
    <property type="match status" value="1"/>
</dbReference>
<dbReference type="SUPFAM" id="SSF55174">
    <property type="entry name" value="Alpha-L RNA-binding motif"/>
    <property type="match status" value="1"/>
</dbReference>
<keyword evidence="5 7" id="KW-0687">Ribonucleoprotein</keyword>
<keyword evidence="13" id="KW-1185">Reference proteome</keyword>
<dbReference type="PROSITE" id="PS50889">
    <property type="entry name" value="S4"/>
    <property type="match status" value="1"/>
</dbReference>
<dbReference type="EMBL" id="CP054142">
    <property type="protein sequence ID" value="QTQ15028.1"/>
    <property type="molecule type" value="Genomic_DNA"/>
</dbReference>
<keyword evidence="4 7" id="KW-0689">Ribosomal protein</keyword>
<dbReference type="Proteomes" id="UP000671995">
    <property type="component" value="Chromosome"/>
</dbReference>
<keyword evidence="3 7" id="KW-0694">RNA-binding</keyword>
<evidence type="ECO:0000313" key="11">
    <source>
        <dbReference type="EMBL" id="QTQ10776.1"/>
    </source>
</evidence>
<protein>
    <recommendedName>
        <fullName evidence="6 7">Small ribosomal subunit protein uS4</fullName>
    </recommendedName>
</protein>
<dbReference type="Gene3D" id="1.10.1050.10">
    <property type="entry name" value="Ribosomal Protein S4 Delta 41, Chain A, domain 1"/>
    <property type="match status" value="1"/>
</dbReference>
<comment type="subunit">
    <text evidence="7">Part of the 30S ribosomal subunit. Contacts protein S5. The interaction surface between S4 and S5 is involved in control of translational fidelity.</text>
</comment>
<dbReference type="GO" id="GO:0042274">
    <property type="term" value="P:ribosomal small subunit biogenesis"/>
    <property type="evidence" value="ECO:0007669"/>
    <property type="project" value="TreeGrafter"/>
</dbReference>
<dbReference type="RefSeq" id="WP_210117574.1">
    <property type="nucleotide sequence ID" value="NZ_CP054142.1"/>
</dbReference>
<dbReference type="PANTHER" id="PTHR11831:SF4">
    <property type="entry name" value="SMALL RIBOSOMAL SUBUNIT PROTEIN US4M"/>
    <property type="match status" value="1"/>
</dbReference>
<dbReference type="NCBIfam" id="NF003717">
    <property type="entry name" value="PRK05327.1"/>
    <property type="match status" value="1"/>
</dbReference>
<evidence type="ECO:0000256" key="8">
    <source>
        <dbReference type="RuleBase" id="RU003699"/>
    </source>
</evidence>
<dbReference type="InterPro" id="IPR036986">
    <property type="entry name" value="S4_RNA-bd_sf"/>
</dbReference>
<evidence type="ECO:0000256" key="6">
    <source>
        <dbReference type="ARBA" id="ARBA00035254"/>
    </source>
</evidence>
<dbReference type="InterPro" id="IPR018079">
    <property type="entry name" value="Ribosomal_uS4_CS"/>
</dbReference>
<reference evidence="11 13" key="2">
    <citation type="journal article" date="2021" name="Microbiol. Resour. Announc.">
        <title>Complete Genome Sequences of Three Human Oral Treponema parvum Isolates.</title>
        <authorList>
            <person name="Zeng H."/>
            <person name="Watt R.M."/>
        </authorList>
    </citation>
    <scope>NUCLEOTIDE SEQUENCE</scope>
    <source>
        <strain evidence="12 13">ATCC 700770</strain>
        <strain evidence="11">ATCC 700773</strain>
    </source>
</reference>
<proteinExistence type="inferred from homology"/>
<evidence type="ECO:0000256" key="3">
    <source>
        <dbReference type="ARBA" id="ARBA00022884"/>
    </source>
</evidence>
<dbReference type="GO" id="GO:0003735">
    <property type="term" value="F:structural constituent of ribosome"/>
    <property type="evidence" value="ECO:0007669"/>
    <property type="project" value="InterPro"/>
</dbReference>
<dbReference type="AlphaFoldDB" id="A0A975EXK6"/>
<dbReference type="GO" id="GO:0015935">
    <property type="term" value="C:small ribosomal subunit"/>
    <property type="evidence" value="ECO:0007669"/>
    <property type="project" value="InterPro"/>
</dbReference>
<evidence type="ECO:0000256" key="4">
    <source>
        <dbReference type="ARBA" id="ARBA00022980"/>
    </source>
</evidence>
<dbReference type="GO" id="GO:0019843">
    <property type="term" value="F:rRNA binding"/>
    <property type="evidence" value="ECO:0007669"/>
    <property type="project" value="UniProtKB-UniRule"/>
</dbReference>
<evidence type="ECO:0000256" key="2">
    <source>
        <dbReference type="ARBA" id="ARBA00022730"/>
    </source>
</evidence>
<dbReference type="KEGG" id="tpav:HRQ91_11470"/>
<name>A0A975EXK6_9SPIR</name>
<sequence length="198" mass="23103">MATRRGPRFKECRRLGVNTCGHPKALDRAKDPAFQKRHKESEYGRQLIEKQKVKAYYGIFEKQLRNYYDKAKIKKGQRTGDLLLITLECRLDNLVYRIGFANSIRMARQVVNHGHVLVNGKKVDIPSYLVKEGDVISLREKSQKIETFKTNFLGTARFNLPYIERDEEKLSGKLARMPLRAELPVEINDQLVIEYYSR</sequence>
<dbReference type="SMART" id="SM00363">
    <property type="entry name" value="S4"/>
    <property type="match status" value="1"/>
</dbReference>
<evidence type="ECO:0000256" key="1">
    <source>
        <dbReference type="ARBA" id="ARBA00007465"/>
    </source>
</evidence>
<organism evidence="11 14">
    <name type="scientific">Treponema parvum</name>
    <dbReference type="NCBI Taxonomy" id="138851"/>
    <lineage>
        <taxon>Bacteria</taxon>
        <taxon>Pseudomonadati</taxon>
        <taxon>Spirochaetota</taxon>
        <taxon>Spirochaetia</taxon>
        <taxon>Spirochaetales</taxon>
        <taxon>Treponemataceae</taxon>
        <taxon>Treponema</taxon>
    </lineage>
</organism>
<dbReference type="HAMAP" id="MF_01306_B">
    <property type="entry name" value="Ribosomal_uS4_B"/>
    <property type="match status" value="1"/>
</dbReference>
<dbReference type="FunFam" id="3.10.290.10:FF:000001">
    <property type="entry name" value="30S ribosomal protein S4"/>
    <property type="match status" value="1"/>
</dbReference>
<dbReference type="InterPro" id="IPR001912">
    <property type="entry name" value="Ribosomal_uS4_N"/>
</dbReference>
<accession>A0A975EXK6</accession>